<gene>
    <name evidence="7" type="ORF">OBBRIDRAFT_229314</name>
</gene>
<dbReference type="GO" id="GO:0000981">
    <property type="term" value="F:DNA-binding transcription factor activity, RNA polymerase II-specific"/>
    <property type="evidence" value="ECO:0007669"/>
    <property type="project" value="InterPro"/>
</dbReference>
<comment type="subcellular location">
    <subcellularLocation>
        <location evidence="1">Nucleus</location>
    </subcellularLocation>
</comment>
<reference evidence="7 8" key="1">
    <citation type="submission" date="2016-07" db="EMBL/GenBank/DDBJ databases">
        <title>Draft genome of the white-rot fungus Obba rivulosa 3A-2.</title>
        <authorList>
            <consortium name="DOE Joint Genome Institute"/>
            <person name="Miettinen O."/>
            <person name="Riley R."/>
            <person name="Acob R."/>
            <person name="Barry K."/>
            <person name="Cullen D."/>
            <person name="De Vries R."/>
            <person name="Hainaut M."/>
            <person name="Hatakka A."/>
            <person name="Henrissat B."/>
            <person name="Hilden K."/>
            <person name="Kuo R."/>
            <person name="Labutti K."/>
            <person name="Lipzen A."/>
            <person name="Makela M.R."/>
            <person name="Sandor L."/>
            <person name="Spatafora J.W."/>
            <person name="Grigoriev I.V."/>
            <person name="Hibbett D.S."/>
        </authorList>
    </citation>
    <scope>NUCLEOTIDE SEQUENCE [LARGE SCALE GENOMIC DNA]</scope>
    <source>
        <strain evidence="7 8">3A-2</strain>
    </source>
</reference>
<proteinExistence type="predicted"/>
<dbReference type="GO" id="GO:0003677">
    <property type="term" value="F:DNA binding"/>
    <property type="evidence" value="ECO:0007669"/>
    <property type="project" value="InterPro"/>
</dbReference>
<evidence type="ECO:0000313" key="7">
    <source>
        <dbReference type="EMBL" id="OCH96258.1"/>
    </source>
</evidence>
<dbReference type="PROSITE" id="PS50048">
    <property type="entry name" value="ZN2_CY6_FUNGAL_2"/>
    <property type="match status" value="1"/>
</dbReference>
<dbReference type="InterPro" id="IPR036864">
    <property type="entry name" value="Zn2-C6_fun-type_DNA-bd_sf"/>
</dbReference>
<evidence type="ECO:0000256" key="2">
    <source>
        <dbReference type="ARBA" id="ARBA00022723"/>
    </source>
</evidence>
<dbReference type="PANTHER" id="PTHR47338">
    <property type="entry name" value="ZN(II)2CYS6 TRANSCRIPTION FACTOR (EUROFUNG)-RELATED"/>
    <property type="match status" value="1"/>
</dbReference>
<keyword evidence="4" id="KW-0804">Transcription</keyword>
<evidence type="ECO:0000256" key="3">
    <source>
        <dbReference type="ARBA" id="ARBA00023015"/>
    </source>
</evidence>
<organism evidence="7 8">
    <name type="scientific">Obba rivulosa</name>
    <dbReference type="NCBI Taxonomy" id="1052685"/>
    <lineage>
        <taxon>Eukaryota</taxon>
        <taxon>Fungi</taxon>
        <taxon>Dikarya</taxon>
        <taxon>Basidiomycota</taxon>
        <taxon>Agaricomycotina</taxon>
        <taxon>Agaricomycetes</taxon>
        <taxon>Polyporales</taxon>
        <taxon>Gelatoporiaceae</taxon>
        <taxon>Obba</taxon>
    </lineage>
</organism>
<evidence type="ECO:0000256" key="4">
    <source>
        <dbReference type="ARBA" id="ARBA00023163"/>
    </source>
</evidence>
<dbReference type="CDD" id="cd00067">
    <property type="entry name" value="GAL4"/>
    <property type="match status" value="1"/>
</dbReference>
<dbReference type="OrthoDB" id="2309723at2759"/>
<evidence type="ECO:0000313" key="8">
    <source>
        <dbReference type="Proteomes" id="UP000250043"/>
    </source>
</evidence>
<evidence type="ECO:0000256" key="5">
    <source>
        <dbReference type="ARBA" id="ARBA00023242"/>
    </source>
</evidence>
<accession>A0A8E2DV88</accession>
<dbReference type="SUPFAM" id="SSF57701">
    <property type="entry name" value="Zn2/Cys6 DNA-binding domain"/>
    <property type="match status" value="1"/>
</dbReference>
<evidence type="ECO:0000256" key="1">
    <source>
        <dbReference type="ARBA" id="ARBA00004123"/>
    </source>
</evidence>
<dbReference type="Gene3D" id="4.10.240.10">
    <property type="entry name" value="Zn(2)-C6 fungal-type DNA-binding domain"/>
    <property type="match status" value="1"/>
</dbReference>
<dbReference type="InterPro" id="IPR001138">
    <property type="entry name" value="Zn2Cys6_DnaBD"/>
</dbReference>
<dbReference type="Proteomes" id="UP000250043">
    <property type="component" value="Unassembled WGS sequence"/>
</dbReference>
<dbReference type="PANTHER" id="PTHR47338:SF29">
    <property type="entry name" value="ZN(2)-C6 FUNGAL-TYPE DOMAIN-CONTAINING PROTEIN"/>
    <property type="match status" value="1"/>
</dbReference>
<dbReference type="SMART" id="SM00066">
    <property type="entry name" value="GAL4"/>
    <property type="match status" value="1"/>
</dbReference>
<keyword evidence="2" id="KW-0479">Metal-binding</keyword>
<evidence type="ECO:0000259" key="6">
    <source>
        <dbReference type="PROSITE" id="PS50048"/>
    </source>
</evidence>
<dbReference type="GO" id="GO:0008270">
    <property type="term" value="F:zinc ion binding"/>
    <property type="evidence" value="ECO:0007669"/>
    <property type="project" value="InterPro"/>
</dbReference>
<keyword evidence="5" id="KW-0539">Nucleus</keyword>
<keyword evidence="8" id="KW-1185">Reference proteome</keyword>
<feature type="domain" description="Zn(2)-C6 fungal-type" evidence="6">
    <location>
        <begin position="15"/>
        <end position="47"/>
    </location>
</feature>
<keyword evidence="3" id="KW-0805">Transcription regulation</keyword>
<name>A0A8E2DV88_9APHY</name>
<dbReference type="InterPro" id="IPR050815">
    <property type="entry name" value="TF_fung"/>
</dbReference>
<dbReference type="Pfam" id="PF04082">
    <property type="entry name" value="Fungal_trans"/>
    <property type="match status" value="1"/>
</dbReference>
<sequence>MTTPSSAGYLERGQACLRCRRRKVRCDGSRPACGQCVRADRQDDCEYADPSGPTTTQMLEQRMSQLQTRIAELESQKSVPLELHDPYERFRASRNDSSGQQALSPVNVPADVSQAMLQSFSQHSSEFGFFLNGARFLQRINPRQSASRPQHLTLLLNTIYLMAVDVYADPGWKAQQPAFLGNVLQELPNAMSLADASNIMDVLQAEVLLAYYFLNSNRQLEGAYHLNAAVSIVMACKLNILRSAHPQIAGGVGLGAIEYRLSPPADDIEEGERINAFWTVFSLERIWAVTLGTASAFTDDDSMGTQIDIPWPLDMAGYQNRRLSPDLRGTRTIQAFLRNPASDSNASMLSLYAKSTILFYQATQLARRWNPDDRGYQSEFRRFDGYLERYKQSLPPVDRVGPGRADITRSLLVIHSLAHCATIQLHMPTSRDWSSSVRVITAALSAARNIQIANLDAVPFINPIVGASLTIIAQTLGRGIAMRAAVPGRTNTGPDEGTLNAALNAIITAFRRWSGGSLYLRHQLSLLR</sequence>
<dbReference type="CDD" id="cd12148">
    <property type="entry name" value="fungal_TF_MHR"/>
    <property type="match status" value="1"/>
</dbReference>
<dbReference type="EMBL" id="KV722331">
    <property type="protein sequence ID" value="OCH96258.1"/>
    <property type="molecule type" value="Genomic_DNA"/>
</dbReference>
<dbReference type="GO" id="GO:0006351">
    <property type="term" value="P:DNA-templated transcription"/>
    <property type="evidence" value="ECO:0007669"/>
    <property type="project" value="InterPro"/>
</dbReference>
<protein>
    <recommendedName>
        <fullName evidence="6">Zn(2)-C6 fungal-type domain-containing protein</fullName>
    </recommendedName>
</protein>
<dbReference type="AlphaFoldDB" id="A0A8E2DV88"/>
<dbReference type="InterPro" id="IPR007219">
    <property type="entry name" value="XnlR_reg_dom"/>
</dbReference>
<dbReference type="GO" id="GO:0005634">
    <property type="term" value="C:nucleus"/>
    <property type="evidence" value="ECO:0007669"/>
    <property type="project" value="UniProtKB-SubCell"/>
</dbReference>
<dbReference type="Pfam" id="PF00172">
    <property type="entry name" value="Zn_clus"/>
    <property type="match status" value="1"/>
</dbReference>
<dbReference type="PROSITE" id="PS00463">
    <property type="entry name" value="ZN2_CY6_FUNGAL_1"/>
    <property type="match status" value="1"/>
</dbReference>